<dbReference type="GO" id="GO:0003700">
    <property type="term" value="F:DNA-binding transcription factor activity"/>
    <property type="evidence" value="ECO:0007669"/>
    <property type="project" value="InterPro"/>
</dbReference>
<dbReference type="Gene3D" id="1.10.10.10">
    <property type="entry name" value="Winged helix-like DNA-binding domain superfamily/Winged helix DNA-binding domain"/>
    <property type="match status" value="1"/>
</dbReference>
<accession>A0A517TUZ0</accession>
<keyword evidence="4" id="KW-0804">Transcription</keyword>
<dbReference type="InterPro" id="IPR036388">
    <property type="entry name" value="WH-like_DNA-bd_sf"/>
</dbReference>
<dbReference type="GO" id="GO:0032993">
    <property type="term" value="C:protein-DNA complex"/>
    <property type="evidence" value="ECO:0007669"/>
    <property type="project" value="TreeGrafter"/>
</dbReference>
<protein>
    <submittedName>
        <fullName evidence="6">Hydrogen peroxide-inducible genes activator</fullName>
    </submittedName>
</protein>
<dbReference type="InterPro" id="IPR036390">
    <property type="entry name" value="WH_DNA-bd_sf"/>
</dbReference>
<dbReference type="PANTHER" id="PTHR30346">
    <property type="entry name" value="TRANSCRIPTIONAL DUAL REGULATOR HCAR-RELATED"/>
    <property type="match status" value="1"/>
</dbReference>
<dbReference type="KEGG" id="llh:I41_13600"/>
<keyword evidence="2" id="KW-0805">Transcription regulation</keyword>
<dbReference type="PANTHER" id="PTHR30346:SF0">
    <property type="entry name" value="HCA OPERON TRANSCRIPTIONAL ACTIVATOR HCAR"/>
    <property type="match status" value="1"/>
</dbReference>
<evidence type="ECO:0000256" key="4">
    <source>
        <dbReference type="ARBA" id="ARBA00023163"/>
    </source>
</evidence>
<dbReference type="PROSITE" id="PS50931">
    <property type="entry name" value="HTH_LYSR"/>
    <property type="match status" value="1"/>
</dbReference>
<evidence type="ECO:0000259" key="5">
    <source>
        <dbReference type="PROSITE" id="PS50931"/>
    </source>
</evidence>
<dbReference type="PRINTS" id="PR00039">
    <property type="entry name" value="HTHLYSR"/>
</dbReference>
<dbReference type="SUPFAM" id="SSF53850">
    <property type="entry name" value="Periplasmic binding protein-like II"/>
    <property type="match status" value="1"/>
</dbReference>
<keyword evidence="7" id="KW-1185">Reference proteome</keyword>
<comment type="similarity">
    <text evidence="1">Belongs to the LysR transcriptional regulatory family.</text>
</comment>
<gene>
    <name evidence="6" type="primary">oxyR</name>
    <name evidence="6" type="ORF">I41_13600</name>
</gene>
<dbReference type="GO" id="GO:0003677">
    <property type="term" value="F:DNA binding"/>
    <property type="evidence" value="ECO:0007669"/>
    <property type="project" value="UniProtKB-KW"/>
</dbReference>
<dbReference type="FunFam" id="1.10.10.10:FF:000001">
    <property type="entry name" value="LysR family transcriptional regulator"/>
    <property type="match status" value="1"/>
</dbReference>
<keyword evidence="3" id="KW-0238">DNA-binding</keyword>
<reference evidence="6 7" key="1">
    <citation type="submission" date="2019-02" db="EMBL/GenBank/DDBJ databases">
        <title>Deep-cultivation of Planctomycetes and their phenomic and genomic characterization uncovers novel biology.</title>
        <authorList>
            <person name="Wiegand S."/>
            <person name="Jogler M."/>
            <person name="Boedeker C."/>
            <person name="Pinto D."/>
            <person name="Vollmers J."/>
            <person name="Rivas-Marin E."/>
            <person name="Kohn T."/>
            <person name="Peeters S.H."/>
            <person name="Heuer A."/>
            <person name="Rast P."/>
            <person name="Oberbeckmann S."/>
            <person name="Bunk B."/>
            <person name="Jeske O."/>
            <person name="Meyerdierks A."/>
            <person name="Storesund J.E."/>
            <person name="Kallscheuer N."/>
            <person name="Luecker S."/>
            <person name="Lage O.M."/>
            <person name="Pohl T."/>
            <person name="Merkel B.J."/>
            <person name="Hornburger P."/>
            <person name="Mueller R.-W."/>
            <person name="Bruemmer F."/>
            <person name="Labrenz M."/>
            <person name="Spormann A.M."/>
            <person name="Op den Camp H."/>
            <person name="Overmann J."/>
            <person name="Amann R."/>
            <person name="Jetten M.S.M."/>
            <person name="Mascher T."/>
            <person name="Medema M.H."/>
            <person name="Devos D.P."/>
            <person name="Kaster A.-K."/>
            <person name="Ovreas L."/>
            <person name="Rohde M."/>
            <person name="Galperin M.Y."/>
            <person name="Jogler C."/>
        </authorList>
    </citation>
    <scope>NUCLEOTIDE SEQUENCE [LARGE SCALE GENOMIC DNA]</scope>
    <source>
        <strain evidence="6 7">I41</strain>
    </source>
</reference>
<dbReference type="Pfam" id="PF03466">
    <property type="entry name" value="LysR_substrate"/>
    <property type="match status" value="1"/>
</dbReference>
<dbReference type="SUPFAM" id="SSF46785">
    <property type="entry name" value="Winged helix' DNA-binding domain"/>
    <property type="match status" value="1"/>
</dbReference>
<dbReference type="Proteomes" id="UP000317909">
    <property type="component" value="Chromosome"/>
</dbReference>
<dbReference type="InterPro" id="IPR000847">
    <property type="entry name" value="LysR_HTH_N"/>
</dbReference>
<evidence type="ECO:0000256" key="2">
    <source>
        <dbReference type="ARBA" id="ARBA00023015"/>
    </source>
</evidence>
<organism evidence="6 7">
    <name type="scientific">Lacipirellula limnantheis</name>
    <dbReference type="NCBI Taxonomy" id="2528024"/>
    <lineage>
        <taxon>Bacteria</taxon>
        <taxon>Pseudomonadati</taxon>
        <taxon>Planctomycetota</taxon>
        <taxon>Planctomycetia</taxon>
        <taxon>Pirellulales</taxon>
        <taxon>Lacipirellulaceae</taxon>
        <taxon>Lacipirellula</taxon>
    </lineage>
</organism>
<dbReference type="InterPro" id="IPR005119">
    <property type="entry name" value="LysR_subst-bd"/>
</dbReference>
<sequence>MELHQLRYFVAVAELQSFTRAAEKCDVAQPSLSQQIIKLEKELRHPLFERLGRTIRLTDAGRALYDQAVGVLAGVDEIRDRVTAATDPHRGTVAIGAIPTIAPYLLPPLLKSFAKRFPKARLALRENLTDGVIRSCLAGEVDVGVIASPVASDLLHSEPLFTEPLLLAMPANHRLVKKRTVTLQDLAEEPFVLMSELHCLGDQIVGFCRQQGYSPVVRCQGVQLLTIQELVAQGHGVSLIPAMAHEMDRGRRCEYRGLAEPTPTRKIHLIWHKDRYQSPVVKEFIRTLRDHAAKNIQ</sequence>
<evidence type="ECO:0000256" key="1">
    <source>
        <dbReference type="ARBA" id="ARBA00009437"/>
    </source>
</evidence>
<evidence type="ECO:0000313" key="7">
    <source>
        <dbReference type="Proteomes" id="UP000317909"/>
    </source>
</evidence>
<dbReference type="EMBL" id="CP036339">
    <property type="protein sequence ID" value="QDT72193.1"/>
    <property type="molecule type" value="Genomic_DNA"/>
</dbReference>
<evidence type="ECO:0000256" key="3">
    <source>
        <dbReference type="ARBA" id="ARBA00023125"/>
    </source>
</evidence>
<dbReference type="CDD" id="cd05466">
    <property type="entry name" value="PBP2_LTTR_substrate"/>
    <property type="match status" value="1"/>
</dbReference>
<dbReference type="Pfam" id="PF00126">
    <property type="entry name" value="HTH_1"/>
    <property type="match status" value="1"/>
</dbReference>
<dbReference type="OrthoDB" id="9803735at2"/>
<feature type="domain" description="HTH lysR-type" evidence="5">
    <location>
        <begin position="1"/>
        <end position="58"/>
    </location>
</feature>
<evidence type="ECO:0000313" key="6">
    <source>
        <dbReference type="EMBL" id="QDT72193.1"/>
    </source>
</evidence>
<name>A0A517TUZ0_9BACT</name>
<dbReference type="RefSeq" id="WP_145431783.1">
    <property type="nucleotide sequence ID" value="NZ_CP036339.1"/>
</dbReference>
<proteinExistence type="inferred from homology"/>
<dbReference type="AlphaFoldDB" id="A0A517TUZ0"/>
<dbReference type="Gene3D" id="3.40.190.290">
    <property type="match status" value="1"/>
</dbReference>